<dbReference type="SMART" id="SM01126">
    <property type="entry name" value="DDE_Tnp_IS1595"/>
    <property type="match status" value="1"/>
</dbReference>
<dbReference type="NCBIfam" id="NF033547">
    <property type="entry name" value="transpos_IS1595"/>
    <property type="match status" value="1"/>
</dbReference>
<dbReference type="InterPro" id="IPR024445">
    <property type="entry name" value="Tnp_ISXO2-like"/>
</dbReference>
<accession>A0AAD1UG79</accession>
<dbReference type="Pfam" id="PF12762">
    <property type="entry name" value="DDE_Tnp_IS1595"/>
    <property type="match status" value="1"/>
</dbReference>
<dbReference type="Proteomes" id="UP001295684">
    <property type="component" value="Unassembled WGS sequence"/>
</dbReference>
<dbReference type="PANTHER" id="PTHR47163:SF2">
    <property type="entry name" value="SI:DKEY-17M8.2"/>
    <property type="match status" value="1"/>
</dbReference>
<comment type="caution">
    <text evidence="2">The sequence shown here is derived from an EMBL/GenBank/DDBJ whole genome shotgun (WGS) entry which is preliminary data.</text>
</comment>
<keyword evidence="3" id="KW-1185">Reference proteome</keyword>
<evidence type="ECO:0000259" key="1">
    <source>
        <dbReference type="SMART" id="SM01126"/>
    </source>
</evidence>
<evidence type="ECO:0000313" key="2">
    <source>
        <dbReference type="EMBL" id="CAI2366693.1"/>
    </source>
</evidence>
<organism evidence="2 3">
    <name type="scientific">Euplotes crassus</name>
    <dbReference type="NCBI Taxonomy" id="5936"/>
    <lineage>
        <taxon>Eukaryota</taxon>
        <taxon>Sar</taxon>
        <taxon>Alveolata</taxon>
        <taxon>Ciliophora</taxon>
        <taxon>Intramacronucleata</taxon>
        <taxon>Spirotrichea</taxon>
        <taxon>Hypotrichia</taxon>
        <taxon>Euplotida</taxon>
        <taxon>Euplotidae</taxon>
        <taxon>Moneuplotes</taxon>
    </lineage>
</organism>
<gene>
    <name evidence="2" type="ORF">ECRASSUSDP1_LOCUS7966</name>
</gene>
<feature type="domain" description="ISXO2-like transposase" evidence="1">
    <location>
        <begin position="125"/>
        <end position="271"/>
    </location>
</feature>
<dbReference type="EMBL" id="CAMPGE010007777">
    <property type="protein sequence ID" value="CAI2366693.1"/>
    <property type="molecule type" value="Genomic_DNA"/>
</dbReference>
<reference evidence="2" key="1">
    <citation type="submission" date="2023-07" db="EMBL/GenBank/DDBJ databases">
        <authorList>
            <consortium name="AG Swart"/>
            <person name="Singh M."/>
            <person name="Singh A."/>
            <person name="Seah K."/>
            <person name="Emmerich C."/>
        </authorList>
    </citation>
    <scope>NUCLEOTIDE SEQUENCE</scope>
    <source>
        <strain evidence="2">DP1</strain>
    </source>
</reference>
<evidence type="ECO:0000313" key="3">
    <source>
        <dbReference type="Proteomes" id="UP001295684"/>
    </source>
</evidence>
<proteinExistence type="predicted"/>
<name>A0AAD1UG79_EUPCR</name>
<dbReference type="PANTHER" id="PTHR47163">
    <property type="entry name" value="DDE_TNP_IS1595 DOMAIN-CONTAINING PROTEIN"/>
    <property type="match status" value="1"/>
</dbReference>
<protein>
    <recommendedName>
        <fullName evidence="1">ISXO2-like transposase domain-containing protein</fullName>
    </recommendedName>
</protein>
<dbReference type="AlphaFoldDB" id="A0AAD1UG79"/>
<dbReference type="InterPro" id="IPR053164">
    <property type="entry name" value="IS1016-like_transposase"/>
</dbReference>
<sequence>MAITSNNLLLPVSVCEACRLPRSRIPCKDYTNDQCVFKCCGREGIKGCNSKKSIRNSSKLFKSSKKTLMEIVRIIFEYFVKGLNACEAQREICQYYPIDYKTIFKLYKYTRKIISEYITQQARETKLGPTNVIEIDESVFARTNNHKSGYDIHKKNAKIWVLGFFERNTKQARAFIVPDRSKKTLLKFISDNVAEGSTIYTDSWKGYNGLCENYAHKAINKSERRPSKYGECGTNQIESLWSLIKRDICKYSCFKKNNIQEFINESLWRRQFKSIDERIQSLISLFQIKH</sequence>